<gene>
    <name evidence="1" type="ORF">MVUOKPPV_CDS0245</name>
</gene>
<reference evidence="1" key="1">
    <citation type="submission" date="2024-09" db="EMBL/GenBank/DDBJ databases">
        <title>The complete genome of Klebsiella pneumoniae phage phi1_175008.</title>
        <authorList>
            <person name="Li J."/>
            <person name="Feng Y."/>
            <person name="Zong Z."/>
        </authorList>
    </citation>
    <scope>NUCLEOTIDE SEQUENCE</scope>
</reference>
<accession>A0ACD5FS19</accession>
<evidence type="ECO:0000313" key="2">
    <source>
        <dbReference type="Proteomes" id="UP001365931"/>
    </source>
</evidence>
<dbReference type="EMBL" id="PQ360875">
    <property type="protein sequence ID" value="XKX17642.1"/>
    <property type="molecule type" value="Genomic_DNA"/>
</dbReference>
<sequence>MTFSEKYATLTLQGAERSEGRFCSYSFLTIVR</sequence>
<dbReference type="Proteomes" id="UP001365931">
    <property type="component" value="Segment"/>
</dbReference>
<protein>
    <submittedName>
        <fullName evidence="1">Uncharacterized protein</fullName>
    </submittedName>
</protein>
<proteinExistence type="predicted"/>
<name>A0ACD5FS19_9CAUD</name>
<evidence type="ECO:0000313" key="1">
    <source>
        <dbReference type="EMBL" id="XKX17642.1"/>
    </source>
</evidence>
<organism evidence="1 2">
    <name type="scientific">Klebsiella phage phi1_175008</name>
    <dbReference type="NCBI Taxonomy" id="3127744"/>
    <lineage>
        <taxon>Viruses</taxon>
        <taxon>Duplodnaviria</taxon>
        <taxon>Heunggongvirae</taxon>
        <taxon>Uroviricota</taxon>
        <taxon>Caudoviricetes</taxon>
        <taxon>Stephanstirmvirinae</taxon>
    </lineage>
</organism>